<dbReference type="EMBL" id="CAXLJL010000001">
    <property type="protein sequence ID" value="CAL5129436.1"/>
    <property type="molecule type" value="Genomic_DNA"/>
</dbReference>
<keyword evidence="2" id="KW-0812">Transmembrane</keyword>
<evidence type="ECO:0000259" key="4">
    <source>
        <dbReference type="PROSITE" id="PS50026"/>
    </source>
</evidence>
<dbReference type="PROSITE" id="PS01186">
    <property type="entry name" value="EGF_2"/>
    <property type="match status" value="1"/>
</dbReference>
<gene>
    <name evidence="5" type="ORF">CDAUBV1_LOCUS356</name>
</gene>
<feature type="disulfide bond" evidence="1">
    <location>
        <begin position="383"/>
        <end position="400"/>
    </location>
</feature>
<dbReference type="AlphaFoldDB" id="A0AAV2T084"/>
<dbReference type="Gene3D" id="2.10.25.10">
    <property type="entry name" value="Laminin"/>
    <property type="match status" value="1"/>
</dbReference>
<comment type="caution">
    <text evidence="5">The sequence shown here is derived from an EMBL/GenBank/DDBJ whole genome shotgun (WGS) entry which is preliminary data.</text>
</comment>
<feature type="transmembrane region" description="Helical" evidence="2">
    <location>
        <begin position="485"/>
        <end position="507"/>
    </location>
</feature>
<keyword evidence="2" id="KW-0472">Membrane</keyword>
<feature type="chain" id="PRO_5043875684" description="EGF-like domain-containing protein" evidence="3">
    <location>
        <begin position="18"/>
        <end position="512"/>
    </location>
</feature>
<dbReference type="SUPFAM" id="SSF57196">
    <property type="entry name" value="EGF/Laminin"/>
    <property type="match status" value="1"/>
</dbReference>
<proteinExistence type="predicted"/>
<dbReference type="PROSITE" id="PS50026">
    <property type="entry name" value="EGF_3"/>
    <property type="match status" value="1"/>
</dbReference>
<evidence type="ECO:0000256" key="1">
    <source>
        <dbReference type="PROSITE-ProRule" id="PRU00076"/>
    </source>
</evidence>
<dbReference type="Proteomes" id="UP001497525">
    <property type="component" value="Unassembled WGS sequence"/>
</dbReference>
<sequence length="512" mass="58506">MRMQLIVQCLAMQVVLSWDVNIFKKNEYQFGYPLDFIGNKVPTKKVTYSNPAEFRKLAGVTHVVWLAGLFCHHPLSEYTKMRHASCNAPKDTDVRIPVIYGNNEIRWDNLENYFKLCKSKTVLNMQMCGFSDFVKLLPKVGNFSNRLYYPGDTEDYLALYSYHFCRKALPAWRRESLDSRTHALCPNPCSVKVQTCSKTPNTMSFNRTSPTLNLVSEINCLPIDQGFYKEDYACICSPGYVWDSGTKRCWPMNFCAEYGKNQPSLGITCYPFGTKRCVNMPATGLTGEFQSEDWPLRIGHTCICREGHMGARCSERRNACLEVDGYKRVPGNQACRTYLGNLCIPENGTNVYLCKCSNQWEYDRKLAFPNCYKRKHVCDSVVCHHSGRCVGSADERSFICLCEYGWDGKYCETPDVRYWLPWCSWTTCSGLLNGGMGWRSRTRRCRVHLKDTEDLGHCKGNTVEFQPCKFGSIYGIKPYVNIMKIVLLFAACLALLQLLVGMIFAVLNLGLM</sequence>
<comment type="caution">
    <text evidence="1">Lacks conserved residue(s) required for the propagation of feature annotation.</text>
</comment>
<evidence type="ECO:0000256" key="3">
    <source>
        <dbReference type="SAM" id="SignalP"/>
    </source>
</evidence>
<reference evidence="5" key="1">
    <citation type="submission" date="2024-06" db="EMBL/GenBank/DDBJ databases">
        <authorList>
            <person name="Liu X."/>
            <person name="Lenzi L."/>
            <person name="Haldenby T S."/>
            <person name="Uol C."/>
        </authorList>
    </citation>
    <scope>NUCLEOTIDE SEQUENCE</scope>
</reference>
<dbReference type="InterPro" id="IPR000742">
    <property type="entry name" value="EGF"/>
</dbReference>
<evidence type="ECO:0000313" key="6">
    <source>
        <dbReference type="Proteomes" id="UP001497525"/>
    </source>
</evidence>
<feature type="disulfide bond" evidence="1">
    <location>
        <begin position="402"/>
        <end position="411"/>
    </location>
</feature>
<keyword evidence="1" id="KW-1015">Disulfide bond</keyword>
<dbReference type="PROSITE" id="PS00022">
    <property type="entry name" value="EGF_1"/>
    <property type="match status" value="1"/>
</dbReference>
<keyword evidence="2" id="KW-1133">Transmembrane helix</keyword>
<accession>A0AAV2T084</accession>
<keyword evidence="3" id="KW-0732">Signal</keyword>
<feature type="domain" description="EGF-like" evidence="4">
    <location>
        <begin position="374"/>
        <end position="412"/>
    </location>
</feature>
<dbReference type="PROSITE" id="PS50092">
    <property type="entry name" value="TSP1"/>
    <property type="match status" value="1"/>
</dbReference>
<evidence type="ECO:0000313" key="5">
    <source>
        <dbReference type="EMBL" id="CAL5129436.1"/>
    </source>
</evidence>
<evidence type="ECO:0000256" key="2">
    <source>
        <dbReference type="SAM" id="Phobius"/>
    </source>
</evidence>
<dbReference type="InterPro" id="IPR000884">
    <property type="entry name" value="TSP1_rpt"/>
</dbReference>
<feature type="signal peptide" evidence="3">
    <location>
        <begin position="1"/>
        <end position="17"/>
    </location>
</feature>
<name>A0AAV2T084_CALDB</name>
<keyword evidence="1" id="KW-0245">EGF-like domain</keyword>
<protein>
    <recommendedName>
        <fullName evidence="4">EGF-like domain-containing protein</fullName>
    </recommendedName>
</protein>
<organism evidence="5 6">
    <name type="scientific">Calicophoron daubneyi</name>
    <name type="common">Rumen fluke</name>
    <name type="synonym">Paramphistomum daubneyi</name>
    <dbReference type="NCBI Taxonomy" id="300641"/>
    <lineage>
        <taxon>Eukaryota</taxon>
        <taxon>Metazoa</taxon>
        <taxon>Spiralia</taxon>
        <taxon>Lophotrochozoa</taxon>
        <taxon>Platyhelminthes</taxon>
        <taxon>Trematoda</taxon>
        <taxon>Digenea</taxon>
        <taxon>Plagiorchiida</taxon>
        <taxon>Pronocephalata</taxon>
        <taxon>Paramphistomoidea</taxon>
        <taxon>Paramphistomidae</taxon>
        <taxon>Calicophoron</taxon>
    </lineage>
</organism>
<dbReference type="SMART" id="SM00181">
    <property type="entry name" value="EGF"/>
    <property type="match status" value="2"/>
</dbReference>